<dbReference type="Proteomes" id="UP001054945">
    <property type="component" value="Unassembled WGS sequence"/>
</dbReference>
<evidence type="ECO:0000313" key="2">
    <source>
        <dbReference type="Proteomes" id="UP001054945"/>
    </source>
</evidence>
<keyword evidence="2" id="KW-1185">Reference proteome</keyword>
<reference evidence="1 2" key="1">
    <citation type="submission" date="2021-06" db="EMBL/GenBank/DDBJ databases">
        <title>Caerostris extrusa draft genome.</title>
        <authorList>
            <person name="Kono N."/>
            <person name="Arakawa K."/>
        </authorList>
    </citation>
    <scope>NUCLEOTIDE SEQUENCE [LARGE SCALE GENOMIC DNA]</scope>
</reference>
<sequence>MTFSSQSDPALEFVKILGGYRFVQVIQPFPEVICKHSLIDNADNPPPPVIFPALSCAIGIWTGNDRHISLSFDEFSPTAVNCHES</sequence>
<comment type="caution">
    <text evidence="1">The sequence shown here is derived from an EMBL/GenBank/DDBJ whole genome shotgun (WGS) entry which is preliminary data.</text>
</comment>
<accession>A0AAV4WHY0</accession>
<protein>
    <submittedName>
        <fullName evidence="1">Uncharacterized protein</fullName>
    </submittedName>
</protein>
<evidence type="ECO:0000313" key="1">
    <source>
        <dbReference type="EMBL" id="GIY82362.1"/>
    </source>
</evidence>
<gene>
    <name evidence="1" type="ORF">CEXT_203551</name>
</gene>
<dbReference type="AlphaFoldDB" id="A0AAV4WHY0"/>
<organism evidence="1 2">
    <name type="scientific">Caerostris extrusa</name>
    <name type="common">Bark spider</name>
    <name type="synonym">Caerostris bankana</name>
    <dbReference type="NCBI Taxonomy" id="172846"/>
    <lineage>
        <taxon>Eukaryota</taxon>
        <taxon>Metazoa</taxon>
        <taxon>Ecdysozoa</taxon>
        <taxon>Arthropoda</taxon>
        <taxon>Chelicerata</taxon>
        <taxon>Arachnida</taxon>
        <taxon>Araneae</taxon>
        <taxon>Araneomorphae</taxon>
        <taxon>Entelegynae</taxon>
        <taxon>Araneoidea</taxon>
        <taxon>Araneidae</taxon>
        <taxon>Caerostris</taxon>
    </lineage>
</organism>
<name>A0AAV4WHY0_CAEEX</name>
<dbReference type="EMBL" id="BPLR01016240">
    <property type="protein sequence ID" value="GIY82362.1"/>
    <property type="molecule type" value="Genomic_DNA"/>
</dbReference>
<proteinExistence type="predicted"/>